<evidence type="ECO:0000256" key="5">
    <source>
        <dbReference type="ARBA" id="ARBA00022741"/>
    </source>
</evidence>
<accession>A0A6J6J2C3</accession>
<evidence type="ECO:0000256" key="6">
    <source>
        <dbReference type="ARBA" id="ARBA00022777"/>
    </source>
</evidence>
<dbReference type="Pfam" id="PF02518">
    <property type="entry name" value="HATPase_c"/>
    <property type="match status" value="1"/>
</dbReference>
<evidence type="ECO:0000259" key="8">
    <source>
        <dbReference type="PROSITE" id="PS50109"/>
    </source>
</evidence>
<keyword evidence="3" id="KW-0597">Phosphoprotein</keyword>
<organism evidence="9">
    <name type="scientific">freshwater metagenome</name>
    <dbReference type="NCBI Taxonomy" id="449393"/>
    <lineage>
        <taxon>unclassified sequences</taxon>
        <taxon>metagenomes</taxon>
        <taxon>ecological metagenomes</taxon>
    </lineage>
</organism>
<dbReference type="Pfam" id="PF12282">
    <property type="entry name" value="GAF_PdtaS"/>
    <property type="match status" value="1"/>
</dbReference>
<comment type="catalytic activity">
    <reaction evidence="1">
        <text>ATP + protein L-histidine = ADP + protein N-phospho-L-histidine.</text>
        <dbReference type="EC" id="2.7.13.3"/>
    </reaction>
</comment>
<dbReference type="GO" id="GO:0005524">
    <property type="term" value="F:ATP binding"/>
    <property type="evidence" value="ECO:0007669"/>
    <property type="project" value="UniProtKB-KW"/>
</dbReference>
<dbReference type="Gene3D" id="3.30.565.10">
    <property type="entry name" value="Histidine kinase-like ATPase, C-terminal domain"/>
    <property type="match status" value="1"/>
</dbReference>
<dbReference type="InterPro" id="IPR011495">
    <property type="entry name" value="Sig_transdc_His_kin_sub2_dim/P"/>
</dbReference>
<protein>
    <recommendedName>
        <fullName evidence="2">histidine kinase</fullName>
        <ecNumber evidence="2">2.7.13.3</ecNumber>
    </recommendedName>
</protein>
<dbReference type="Gene3D" id="3.30.450.20">
    <property type="entry name" value="PAS domain"/>
    <property type="match status" value="1"/>
</dbReference>
<dbReference type="PROSITE" id="PS50109">
    <property type="entry name" value="HIS_KIN"/>
    <property type="match status" value="1"/>
</dbReference>
<dbReference type="PANTHER" id="PTHR41523:SF8">
    <property type="entry name" value="ETHYLENE RESPONSE SENSOR PROTEIN"/>
    <property type="match status" value="1"/>
</dbReference>
<dbReference type="GO" id="GO:0004673">
    <property type="term" value="F:protein histidine kinase activity"/>
    <property type="evidence" value="ECO:0007669"/>
    <property type="project" value="UniProtKB-EC"/>
</dbReference>
<dbReference type="InterPro" id="IPR005467">
    <property type="entry name" value="His_kinase_dom"/>
</dbReference>
<keyword evidence="5" id="KW-0547">Nucleotide-binding</keyword>
<dbReference type="EC" id="2.7.13.3" evidence="2"/>
<reference evidence="9" key="1">
    <citation type="submission" date="2020-05" db="EMBL/GenBank/DDBJ databases">
        <authorList>
            <person name="Chiriac C."/>
            <person name="Salcher M."/>
            <person name="Ghai R."/>
            <person name="Kavagutti S V."/>
        </authorList>
    </citation>
    <scope>NUCLEOTIDE SEQUENCE</scope>
</reference>
<dbReference type="SMART" id="SM00387">
    <property type="entry name" value="HATPase_c"/>
    <property type="match status" value="1"/>
</dbReference>
<dbReference type="InterPro" id="IPR004358">
    <property type="entry name" value="Sig_transdc_His_kin-like_C"/>
</dbReference>
<gene>
    <name evidence="9" type="ORF">UFOPK2032_00548</name>
</gene>
<proteinExistence type="predicted"/>
<dbReference type="InterPro" id="IPR038424">
    <property type="entry name" value="H_kinase_PdtaS_GAF_sf"/>
</dbReference>
<evidence type="ECO:0000256" key="2">
    <source>
        <dbReference type="ARBA" id="ARBA00012438"/>
    </source>
</evidence>
<dbReference type="Pfam" id="PF07568">
    <property type="entry name" value="HisKA_2"/>
    <property type="match status" value="1"/>
</dbReference>
<sequence length="488" mass="52643">MSTLSDLISKHGEPTKANTEWLALLLSEWQLVADLLFADLVLWIPSKQGEFVAAGHARPSSAATVFFRDITGEAIKKEWLALAKQAFESGEIQALKIADNSSGLPSRLSAIPVRKAASVGSDNKPIALITRHTNLSDTRIPNKLQINYVNCGNELLEMIAEGSFPDFSTPTGPRRGAPRANDGLLKLDVDGVVTFASPNGLSAFNRLGVLGELEGKSLAEASTKIVKRLSTVDESLPLVLTGKAPWRADLESTNLTLSIRAIPLVKSGARTGAIVLCREITELRRQEQELLTKDATIREIHHRVKNNLQTVASLMRIQTRRTDSPEAKEALEQAIRRVSAIALVHNTLAEGFSDEVNFDEVFASSMQLVGELASEKENNVKLRIYGKFGKLDSQIATPLAVALTELVTNAATHGLGAHGGLISIHTKRTAKQLSIEVDDNGVGLKPDSIGTGLGTQIVKTLIEGELRGKISWFSPKEGGTKIAISLPL</sequence>
<evidence type="ECO:0000313" key="9">
    <source>
        <dbReference type="EMBL" id="CAB4630349.1"/>
    </source>
</evidence>
<evidence type="ECO:0000256" key="3">
    <source>
        <dbReference type="ARBA" id="ARBA00022553"/>
    </source>
</evidence>
<dbReference type="InterPro" id="IPR036890">
    <property type="entry name" value="HATPase_C_sf"/>
</dbReference>
<evidence type="ECO:0000256" key="1">
    <source>
        <dbReference type="ARBA" id="ARBA00000085"/>
    </source>
</evidence>
<dbReference type="EMBL" id="CAEZVM010000014">
    <property type="protein sequence ID" value="CAB4630349.1"/>
    <property type="molecule type" value="Genomic_DNA"/>
</dbReference>
<keyword evidence="7" id="KW-0067">ATP-binding</keyword>
<evidence type="ECO:0000256" key="4">
    <source>
        <dbReference type="ARBA" id="ARBA00022679"/>
    </source>
</evidence>
<evidence type="ECO:0000256" key="7">
    <source>
        <dbReference type="ARBA" id="ARBA00022840"/>
    </source>
</evidence>
<dbReference type="PANTHER" id="PTHR41523">
    <property type="entry name" value="TWO-COMPONENT SYSTEM SENSOR PROTEIN"/>
    <property type="match status" value="1"/>
</dbReference>
<keyword evidence="6" id="KW-0418">Kinase</keyword>
<dbReference type="PRINTS" id="PR00344">
    <property type="entry name" value="BCTRLSENSOR"/>
</dbReference>
<name>A0A6J6J2C3_9ZZZZ</name>
<dbReference type="InterPro" id="IPR003594">
    <property type="entry name" value="HATPase_dom"/>
</dbReference>
<dbReference type="AlphaFoldDB" id="A0A6J6J2C3"/>
<feature type="domain" description="Histidine kinase" evidence="8">
    <location>
        <begin position="299"/>
        <end position="488"/>
    </location>
</feature>
<dbReference type="Gene3D" id="3.30.450.280">
    <property type="entry name" value="GAF domain"/>
    <property type="match status" value="1"/>
</dbReference>
<dbReference type="SMART" id="SM00911">
    <property type="entry name" value="HWE_HK"/>
    <property type="match status" value="1"/>
</dbReference>
<dbReference type="InterPro" id="IPR011102">
    <property type="entry name" value="Sig_transdc_His_kinase_HWE"/>
</dbReference>
<dbReference type="InterPro" id="IPR022066">
    <property type="entry name" value="PdtaS_GAF"/>
</dbReference>
<keyword evidence="4" id="KW-0808">Transferase</keyword>
<dbReference type="SUPFAM" id="SSF55874">
    <property type="entry name" value="ATPase domain of HSP90 chaperone/DNA topoisomerase II/histidine kinase"/>
    <property type="match status" value="1"/>
</dbReference>